<name>A0AAV7MD15_PLEWA</name>
<dbReference type="AlphaFoldDB" id="A0AAV7MD15"/>
<reference evidence="1" key="1">
    <citation type="journal article" date="2022" name="bioRxiv">
        <title>Sequencing and chromosome-scale assembly of the giantPleurodeles waltlgenome.</title>
        <authorList>
            <person name="Brown T."/>
            <person name="Elewa A."/>
            <person name="Iarovenko S."/>
            <person name="Subramanian E."/>
            <person name="Araus A.J."/>
            <person name="Petzold A."/>
            <person name="Susuki M."/>
            <person name="Suzuki K.-i.T."/>
            <person name="Hayashi T."/>
            <person name="Toyoda A."/>
            <person name="Oliveira C."/>
            <person name="Osipova E."/>
            <person name="Leigh N.D."/>
            <person name="Simon A."/>
            <person name="Yun M.H."/>
        </authorList>
    </citation>
    <scope>NUCLEOTIDE SEQUENCE</scope>
    <source>
        <strain evidence="1">20211129_DDA</strain>
        <tissue evidence="1">Liver</tissue>
    </source>
</reference>
<organism evidence="1 2">
    <name type="scientific">Pleurodeles waltl</name>
    <name type="common">Iberian ribbed newt</name>
    <dbReference type="NCBI Taxonomy" id="8319"/>
    <lineage>
        <taxon>Eukaryota</taxon>
        <taxon>Metazoa</taxon>
        <taxon>Chordata</taxon>
        <taxon>Craniata</taxon>
        <taxon>Vertebrata</taxon>
        <taxon>Euteleostomi</taxon>
        <taxon>Amphibia</taxon>
        <taxon>Batrachia</taxon>
        <taxon>Caudata</taxon>
        <taxon>Salamandroidea</taxon>
        <taxon>Salamandridae</taxon>
        <taxon>Pleurodelinae</taxon>
        <taxon>Pleurodeles</taxon>
    </lineage>
</organism>
<gene>
    <name evidence="1" type="ORF">NDU88_006495</name>
</gene>
<comment type="caution">
    <text evidence="1">The sequence shown here is derived from an EMBL/GenBank/DDBJ whole genome shotgun (WGS) entry which is preliminary data.</text>
</comment>
<evidence type="ECO:0000313" key="2">
    <source>
        <dbReference type="Proteomes" id="UP001066276"/>
    </source>
</evidence>
<sequence>MTRRASRDASRQDALRACQPQHILITSSNSSTAGPVSLEVPRVDSALKHRRTPYGGCGRSIGVAELLLEYRSFF</sequence>
<protein>
    <submittedName>
        <fullName evidence="1">Uncharacterized protein</fullName>
    </submittedName>
</protein>
<dbReference type="EMBL" id="JANPWB010000014">
    <property type="protein sequence ID" value="KAJ1101427.1"/>
    <property type="molecule type" value="Genomic_DNA"/>
</dbReference>
<dbReference type="Proteomes" id="UP001066276">
    <property type="component" value="Chromosome 10"/>
</dbReference>
<proteinExistence type="predicted"/>
<keyword evidence="2" id="KW-1185">Reference proteome</keyword>
<evidence type="ECO:0000313" key="1">
    <source>
        <dbReference type="EMBL" id="KAJ1101427.1"/>
    </source>
</evidence>
<accession>A0AAV7MD15</accession>